<sequence>MARFGRNRPPVVQALPCPTARGKPGAPVIPATPINWRCSWLILLKTIGWKPMSQLPKSAAKGPSRLNCLLLPLKDRNMLLPNVTVAEIVPFSHLLTTNSTVDWVLGRVDWRGVTVPVLCYEMLNKQGAPAPNPDARFAIINGVGAHPQMPFFALLIQGIPRIVHVHEKDLQSVEAMNMGPFDAQAVSVDNETAMIPDLDNVESTLLSHT</sequence>
<dbReference type="SMART" id="SM00260">
    <property type="entry name" value="CheW"/>
    <property type="match status" value="1"/>
</dbReference>
<evidence type="ECO:0000313" key="2">
    <source>
        <dbReference type="EMBL" id="ASP38180.1"/>
    </source>
</evidence>
<dbReference type="PROSITE" id="PS50851">
    <property type="entry name" value="CHEW"/>
    <property type="match status" value="1"/>
</dbReference>
<name>A0A222FHE6_9GAMM</name>
<evidence type="ECO:0000259" key="1">
    <source>
        <dbReference type="PROSITE" id="PS50851"/>
    </source>
</evidence>
<dbReference type="InterPro" id="IPR002545">
    <property type="entry name" value="CheW-lke_dom"/>
</dbReference>
<dbReference type="Pfam" id="PF01584">
    <property type="entry name" value="CheW"/>
    <property type="match status" value="1"/>
</dbReference>
<dbReference type="GO" id="GO:0007165">
    <property type="term" value="P:signal transduction"/>
    <property type="evidence" value="ECO:0007669"/>
    <property type="project" value="InterPro"/>
</dbReference>
<feature type="domain" description="CheW-like" evidence="1">
    <location>
        <begin position="65"/>
        <end position="207"/>
    </location>
</feature>
<dbReference type="AlphaFoldDB" id="A0A222FHE6"/>
<protein>
    <recommendedName>
        <fullName evidence="1">CheW-like domain-containing protein</fullName>
    </recommendedName>
</protein>
<dbReference type="InterPro" id="IPR036061">
    <property type="entry name" value="CheW-like_dom_sf"/>
</dbReference>
<gene>
    <name evidence="2" type="ORF">CHH28_05540</name>
</gene>
<accession>A0A222FHE6</accession>
<keyword evidence="3" id="KW-1185">Reference proteome</keyword>
<dbReference type="Proteomes" id="UP000202440">
    <property type="component" value="Chromosome"/>
</dbReference>
<dbReference type="EMBL" id="CP022530">
    <property type="protein sequence ID" value="ASP38180.1"/>
    <property type="molecule type" value="Genomic_DNA"/>
</dbReference>
<dbReference type="KEGG" id="bsan:CHH28_05540"/>
<dbReference type="GO" id="GO:0006935">
    <property type="term" value="P:chemotaxis"/>
    <property type="evidence" value="ECO:0007669"/>
    <property type="project" value="InterPro"/>
</dbReference>
<reference evidence="2 3" key="1">
    <citation type="submission" date="2017-07" db="EMBL/GenBank/DDBJ databases">
        <title>Annotated genome sequence of Bacterioplanes sanyensis isolated from Red Sea.</title>
        <authorList>
            <person name="Rehman Z.U."/>
        </authorList>
    </citation>
    <scope>NUCLEOTIDE SEQUENCE [LARGE SCALE GENOMIC DNA]</scope>
    <source>
        <strain evidence="2 3">NV9</strain>
    </source>
</reference>
<evidence type="ECO:0000313" key="3">
    <source>
        <dbReference type="Proteomes" id="UP000202440"/>
    </source>
</evidence>
<dbReference type="SUPFAM" id="SSF50341">
    <property type="entry name" value="CheW-like"/>
    <property type="match status" value="1"/>
</dbReference>
<proteinExistence type="predicted"/>
<organism evidence="2 3">
    <name type="scientific">Bacterioplanes sanyensis</name>
    <dbReference type="NCBI Taxonomy" id="1249553"/>
    <lineage>
        <taxon>Bacteria</taxon>
        <taxon>Pseudomonadati</taxon>
        <taxon>Pseudomonadota</taxon>
        <taxon>Gammaproteobacteria</taxon>
        <taxon>Oceanospirillales</taxon>
        <taxon>Oceanospirillaceae</taxon>
        <taxon>Bacterioplanes</taxon>
    </lineage>
</organism>